<name>A0A560K1H5_9PROT</name>
<dbReference type="Proteomes" id="UP000320516">
    <property type="component" value="Unassembled WGS sequence"/>
</dbReference>
<dbReference type="EMBL" id="VITV01000003">
    <property type="protein sequence ID" value="TWB77193.1"/>
    <property type="molecule type" value="Genomic_DNA"/>
</dbReference>
<dbReference type="RefSeq" id="WP_145609830.1">
    <property type="nucleotide sequence ID" value="NZ_VITV01000003.1"/>
</dbReference>
<protein>
    <submittedName>
        <fullName evidence="1">Uncharacterized protein</fullName>
    </submittedName>
</protein>
<reference evidence="1 2" key="1">
    <citation type="submission" date="2019-06" db="EMBL/GenBank/DDBJ databases">
        <title>Genomic Encyclopedia of Type Strains, Phase IV (KMG-V): Genome sequencing to study the core and pangenomes of soil and plant-associated prokaryotes.</title>
        <authorList>
            <person name="Whitman W."/>
        </authorList>
    </citation>
    <scope>NUCLEOTIDE SEQUENCE [LARGE SCALE GENOMIC DNA]</scope>
    <source>
        <strain evidence="1 2">BR 12005</strain>
    </source>
</reference>
<dbReference type="AlphaFoldDB" id="A0A560K1H5"/>
<proteinExistence type="predicted"/>
<gene>
    <name evidence="1" type="ORF">FBZ87_1035</name>
</gene>
<comment type="caution">
    <text evidence="1">The sequence shown here is derived from an EMBL/GenBank/DDBJ whole genome shotgun (WGS) entry which is preliminary data.</text>
</comment>
<organism evidence="1 2">
    <name type="scientific">Nitrospirillum amazonense</name>
    <dbReference type="NCBI Taxonomy" id="28077"/>
    <lineage>
        <taxon>Bacteria</taxon>
        <taxon>Pseudomonadati</taxon>
        <taxon>Pseudomonadota</taxon>
        <taxon>Alphaproteobacteria</taxon>
        <taxon>Rhodospirillales</taxon>
        <taxon>Azospirillaceae</taxon>
        <taxon>Nitrospirillum</taxon>
    </lineage>
</organism>
<sequence>MSINSAKPIPGTDAYWMARHEAFAFIRRLERAIVVRNQAPIYVGGDDLIENTGPWERVCALQDEARGTPMVMEILGAQLRLKLLTV</sequence>
<evidence type="ECO:0000313" key="1">
    <source>
        <dbReference type="EMBL" id="TWB77193.1"/>
    </source>
</evidence>
<evidence type="ECO:0000313" key="2">
    <source>
        <dbReference type="Proteomes" id="UP000320516"/>
    </source>
</evidence>
<accession>A0A560K1H5</accession>